<evidence type="ECO:0000313" key="2">
    <source>
        <dbReference type="Proteomes" id="UP000027265"/>
    </source>
</evidence>
<dbReference type="Proteomes" id="UP000027265">
    <property type="component" value="Unassembled WGS sequence"/>
</dbReference>
<name>A0A067PQY0_9AGAM</name>
<dbReference type="InParanoid" id="A0A067PQY0"/>
<dbReference type="HOGENOM" id="CLU_2306541_0_0_1"/>
<dbReference type="AlphaFoldDB" id="A0A067PQY0"/>
<dbReference type="EMBL" id="KL197720">
    <property type="protein sequence ID" value="KDQ57223.1"/>
    <property type="molecule type" value="Genomic_DNA"/>
</dbReference>
<sequence>MHRIPTTSLKRGLFATVWPLSTSRSVRDICSLVLALDVSCCLLFRQHYPMSMSSFPSTQRLFHDCSDTAERSYSSFSSIERRTTALVETRDGSEGSRLQP</sequence>
<feature type="non-terminal residue" evidence="1">
    <location>
        <position position="1"/>
    </location>
</feature>
<reference evidence="2" key="1">
    <citation type="journal article" date="2014" name="Proc. Natl. Acad. Sci. U.S.A.">
        <title>Extensive sampling of basidiomycete genomes demonstrates inadequacy of the white-rot/brown-rot paradigm for wood decay fungi.</title>
        <authorList>
            <person name="Riley R."/>
            <person name="Salamov A.A."/>
            <person name="Brown D.W."/>
            <person name="Nagy L.G."/>
            <person name="Floudas D."/>
            <person name="Held B.W."/>
            <person name="Levasseur A."/>
            <person name="Lombard V."/>
            <person name="Morin E."/>
            <person name="Otillar R."/>
            <person name="Lindquist E.A."/>
            <person name="Sun H."/>
            <person name="LaButti K.M."/>
            <person name="Schmutz J."/>
            <person name="Jabbour D."/>
            <person name="Luo H."/>
            <person name="Baker S.E."/>
            <person name="Pisabarro A.G."/>
            <person name="Walton J.D."/>
            <person name="Blanchette R.A."/>
            <person name="Henrissat B."/>
            <person name="Martin F."/>
            <person name="Cullen D."/>
            <person name="Hibbett D.S."/>
            <person name="Grigoriev I.V."/>
        </authorList>
    </citation>
    <scope>NUCLEOTIDE SEQUENCE [LARGE SCALE GENOMIC DNA]</scope>
    <source>
        <strain evidence="2">MUCL 33604</strain>
    </source>
</reference>
<keyword evidence="2" id="KW-1185">Reference proteome</keyword>
<protein>
    <submittedName>
        <fullName evidence="1">Uncharacterized protein</fullName>
    </submittedName>
</protein>
<proteinExistence type="predicted"/>
<organism evidence="1 2">
    <name type="scientific">Jaapia argillacea MUCL 33604</name>
    <dbReference type="NCBI Taxonomy" id="933084"/>
    <lineage>
        <taxon>Eukaryota</taxon>
        <taxon>Fungi</taxon>
        <taxon>Dikarya</taxon>
        <taxon>Basidiomycota</taxon>
        <taxon>Agaricomycotina</taxon>
        <taxon>Agaricomycetes</taxon>
        <taxon>Agaricomycetidae</taxon>
        <taxon>Jaapiales</taxon>
        <taxon>Jaapiaceae</taxon>
        <taxon>Jaapia</taxon>
    </lineage>
</organism>
<gene>
    <name evidence="1" type="ORF">JAAARDRAFT_288956</name>
</gene>
<evidence type="ECO:0000313" key="1">
    <source>
        <dbReference type="EMBL" id="KDQ57223.1"/>
    </source>
</evidence>
<accession>A0A067PQY0</accession>